<dbReference type="RefSeq" id="WP_005358422.1">
    <property type="nucleotide sequence ID" value="NZ_DS264263.1"/>
</dbReference>
<dbReference type="Proteomes" id="UP000006000">
    <property type="component" value="Unassembled WGS sequence"/>
</dbReference>
<dbReference type="CDD" id="cd01127">
    <property type="entry name" value="TrwB_TraG_TraD_VirD4"/>
    <property type="match status" value="1"/>
</dbReference>
<dbReference type="HOGENOM" id="CLU_2627665_0_0_9"/>
<proteinExistence type="predicted"/>
<reference evidence="1 2" key="2">
    <citation type="submission" date="2007-04" db="EMBL/GenBank/DDBJ databases">
        <title>Draft genome sequence of Eubacterium ventriosum (ATCC 27560).</title>
        <authorList>
            <person name="Sudarsanam P."/>
            <person name="Ley R."/>
            <person name="Guruge J."/>
            <person name="Turnbaugh P.J."/>
            <person name="Mahowald M."/>
            <person name="Liep D."/>
            <person name="Gordon J."/>
        </authorList>
    </citation>
    <scope>NUCLEOTIDE SEQUENCE [LARGE SCALE GENOMIC DNA]</scope>
    <source>
        <strain evidence="1 2">ATCC 27560</strain>
    </source>
</reference>
<accession>A5Z2Z3</accession>
<dbReference type="InterPro" id="IPR027417">
    <property type="entry name" value="P-loop_NTPase"/>
</dbReference>
<reference evidence="1 2" key="1">
    <citation type="submission" date="2007-03" db="EMBL/GenBank/DDBJ databases">
        <authorList>
            <person name="Fulton L."/>
            <person name="Clifton S."/>
            <person name="Fulton B."/>
            <person name="Xu J."/>
            <person name="Minx P."/>
            <person name="Pepin K.H."/>
            <person name="Johnson M."/>
            <person name="Thiruvilangam P."/>
            <person name="Bhonagiri V."/>
            <person name="Nash W.E."/>
            <person name="Mardis E.R."/>
            <person name="Wilson R.K."/>
        </authorList>
    </citation>
    <scope>NUCLEOTIDE SEQUENCE [LARGE SCALE GENOMIC DNA]</scope>
    <source>
        <strain evidence="1 2">ATCC 27560</strain>
    </source>
</reference>
<dbReference type="STRING" id="411463.EUBVEN_00017"/>
<dbReference type="EMBL" id="AAVL02000010">
    <property type="protein sequence ID" value="EDM52666.1"/>
    <property type="molecule type" value="Genomic_DNA"/>
</dbReference>
<protein>
    <submittedName>
        <fullName evidence="1">Conserved domain protein</fullName>
    </submittedName>
</protein>
<evidence type="ECO:0000313" key="2">
    <source>
        <dbReference type="Proteomes" id="UP000006000"/>
    </source>
</evidence>
<organism evidence="1 2">
    <name type="scientific">Eubacterium ventriosum ATCC 27560</name>
    <dbReference type="NCBI Taxonomy" id="411463"/>
    <lineage>
        <taxon>Bacteria</taxon>
        <taxon>Bacillati</taxon>
        <taxon>Bacillota</taxon>
        <taxon>Clostridia</taxon>
        <taxon>Eubacteriales</taxon>
        <taxon>Eubacteriaceae</taxon>
        <taxon>Eubacterium</taxon>
    </lineage>
</organism>
<gene>
    <name evidence="1" type="ORF">EUBVEN_00017</name>
</gene>
<dbReference type="eggNOG" id="COG3505">
    <property type="taxonomic scope" value="Bacteria"/>
</dbReference>
<dbReference type="SUPFAM" id="SSF52540">
    <property type="entry name" value="P-loop containing nucleoside triphosphate hydrolases"/>
    <property type="match status" value="1"/>
</dbReference>
<name>A5Z2Z3_9FIRM</name>
<sequence length="77" mass="8148">SKNRILSNNVRMSTDTSVTGLNNNMLVIGGSGAGKTFYIVKPNIMQMLPKGSFIATDPKGGAKRSIVKSYGTIATNN</sequence>
<dbReference type="AlphaFoldDB" id="A5Z2Z3"/>
<feature type="non-terminal residue" evidence="1">
    <location>
        <position position="1"/>
    </location>
</feature>
<comment type="caution">
    <text evidence="1">The sequence shown here is derived from an EMBL/GenBank/DDBJ whole genome shotgun (WGS) entry which is preliminary data.</text>
</comment>
<evidence type="ECO:0000313" key="1">
    <source>
        <dbReference type="EMBL" id="EDM52666.1"/>
    </source>
</evidence>